<evidence type="ECO:0000313" key="5">
    <source>
        <dbReference type="EMBL" id="ABC88235.1"/>
    </source>
</evidence>
<protein>
    <submittedName>
        <fullName evidence="5">Putative response regulator</fullName>
    </submittedName>
</protein>
<feature type="modified residue" description="4-aspartylphosphate" evidence="2">
    <location>
        <position position="56"/>
    </location>
</feature>
<dbReference type="PROSITE" id="PS50930">
    <property type="entry name" value="HTH_LYTTR"/>
    <property type="match status" value="1"/>
</dbReference>
<evidence type="ECO:0000256" key="2">
    <source>
        <dbReference type="PROSITE-ProRule" id="PRU00169"/>
    </source>
</evidence>
<dbReference type="InterPro" id="IPR011006">
    <property type="entry name" value="CheY-like_superfamily"/>
</dbReference>
<dbReference type="SMART" id="SM00850">
    <property type="entry name" value="LytTR"/>
    <property type="match status" value="1"/>
</dbReference>
<organism evidence="5">
    <name type="scientific">Pseudoalteromonas sp. BB1</name>
    <dbReference type="NCBI Taxonomy" id="368972"/>
    <lineage>
        <taxon>Bacteria</taxon>
        <taxon>Pseudomonadati</taxon>
        <taxon>Pseudomonadota</taxon>
        <taxon>Gammaproteobacteria</taxon>
        <taxon>Alteromonadales</taxon>
        <taxon>Pseudoalteromonadaceae</taxon>
        <taxon>Pseudoalteromonas</taxon>
    </lineage>
</organism>
<dbReference type="PANTHER" id="PTHR37299:SF1">
    <property type="entry name" value="STAGE 0 SPORULATION PROTEIN A HOMOLOG"/>
    <property type="match status" value="1"/>
</dbReference>
<dbReference type="GO" id="GO:0003677">
    <property type="term" value="F:DNA binding"/>
    <property type="evidence" value="ECO:0007669"/>
    <property type="project" value="InterPro"/>
</dbReference>
<dbReference type="Gene3D" id="3.40.50.2300">
    <property type="match status" value="1"/>
</dbReference>
<dbReference type="InterPro" id="IPR046947">
    <property type="entry name" value="LytR-like"/>
</dbReference>
<evidence type="ECO:0000259" key="4">
    <source>
        <dbReference type="PROSITE" id="PS50930"/>
    </source>
</evidence>
<dbReference type="AlphaFoldDB" id="Q0QJA1"/>
<keyword evidence="2" id="KW-0597">Phosphoprotein</keyword>
<proteinExistence type="predicted"/>
<dbReference type="PANTHER" id="PTHR37299">
    <property type="entry name" value="TRANSCRIPTIONAL REGULATOR-RELATED"/>
    <property type="match status" value="1"/>
</dbReference>
<dbReference type="SMART" id="SM00448">
    <property type="entry name" value="REC"/>
    <property type="match status" value="1"/>
</dbReference>
<dbReference type="Pfam" id="PF00072">
    <property type="entry name" value="Response_reg"/>
    <property type="match status" value="1"/>
</dbReference>
<sequence>MIQLKTLLVDDEYSATEGLRIRLEAFPEINVIGSAASVDEAIQLLNQFDVDLIFLDIEMPTKSGFELIKHFQPESCPAVIFVTAFHQHAVQAFEVRALDYLLKPVKLARLAEAIERVVTTERLQRKTALIEVHQSLIKDATDSQEVGAAGNSEYKFEAENLVIQDAKNPIQIIPFKDILWIDAAGDYMCVHTPAETHVMRARLKELEKNTLPEDFLRIHKSTIVNLSHIKQLNPLRNSEYMAVLQSGKTLKVSRTYSKNLKSLFKH</sequence>
<dbReference type="SUPFAM" id="SSF52172">
    <property type="entry name" value="CheY-like"/>
    <property type="match status" value="1"/>
</dbReference>
<evidence type="ECO:0000259" key="3">
    <source>
        <dbReference type="PROSITE" id="PS50110"/>
    </source>
</evidence>
<keyword evidence="1" id="KW-0902">Two-component regulatory system</keyword>
<accession>Q0QJA1</accession>
<feature type="domain" description="Response regulatory" evidence="3">
    <location>
        <begin position="5"/>
        <end position="118"/>
    </location>
</feature>
<evidence type="ECO:0000256" key="1">
    <source>
        <dbReference type="ARBA" id="ARBA00023012"/>
    </source>
</evidence>
<dbReference type="EMBL" id="DQ361032">
    <property type="protein sequence ID" value="ABC88235.1"/>
    <property type="molecule type" value="Genomic_DNA"/>
</dbReference>
<dbReference type="Pfam" id="PF04397">
    <property type="entry name" value="LytTR"/>
    <property type="match status" value="1"/>
</dbReference>
<reference evidence="5" key="1">
    <citation type="journal article" date="2010" name="Appl. Environ. Microbiol.">
        <title>Discovery and characterization of a distinctive exo-1,3/1,4-{beta}-glucanase from the marine bacterium Pseudoalteromonas sp. strain BB1.</title>
        <authorList>
            <person name="Nakatani Y."/>
            <person name="Lamont I.L."/>
            <person name="Cutfield J.F."/>
        </authorList>
    </citation>
    <scope>NUCLEOTIDE SEQUENCE</scope>
    <source>
        <strain evidence="5">BB1</strain>
    </source>
</reference>
<dbReference type="InterPro" id="IPR007492">
    <property type="entry name" value="LytTR_DNA-bd_dom"/>
</dbReference>
<name>Q0QJA1_9GAMM</name>
<dbReference type="InterPro" id="IPR001789">
    <property type="entry name" value="Sig_transdc_resp-reg_receiver"/>
</dbReference>
<dbReference type="Gene3D" id="2.40.50.1020">
    <property type="entry name" value="LytTr DNA-binding domain"/>
    <property type="match status" value="1"/>
</dbReference>
<dbReference type="GO" id="GO:0000156">
    <property type="term" value="F:phosphorelay response regulator activity"/>
    <property type="evidence" value="ECO:0007669"/>
    <property type="project" value="InterPro"/>
</dbReference>
<feature type="domain" description="HTH LytTR-type" evidence="4">
    <location>
        <begin position="172"/>
        <end position="266"/>
    </location>
</feature>
<dbReference type="PROSITE" id="PS50110">
    <property type="entry name" value="RESPONSE_REGULATORY"/>
    <property type="match status" value="1"/>
</dbReference>